<proteinExistence type="predicted"/>
<keyword evidence="2" id="KW-1185">Reference proteome</keyword>
<dbReference type="EMBL" id="CP098401">
    <property type="protein sequence ID" value="URW76845.1"/>
    <property type="molecule type" value="Genomic_DNA"/>
</dbReference>
<evidence type="ECO:0000313" key="2">
    <source>
        <dbReference type="Proteomes" id="UP001055580"/>
    </source>
</evidence>
<accession>A0ABY4TWQ4</accession>
<gene>
    <name evidence="1" type="ORF">M9980_06530</name>
</gene>
<sequence length="129" mass="14333">MDDSVAADDELLGFVPVPTTARRDGWTPDRQRLFIAILAEHGCVSAAARAAGMTPQSARRLRNRPDASAFVRSWTIARQMGRDRAYDEAVRRGRGVTVPVTYAGRVIGHRTRLDNRLLFAACYGSFLDR</sequence>
<protein>
    <recommendedName>
        <fullName evidence="3">LysR family transcriptional regulator</fullName>
    </recommendedName>
</protein>
<evidence type="ECO:0008006" key="3">
    <source>
        <dbReference type="Google" id="ProtNLM"/>
    </source>
</evidence>
<organism evidence="1 2">
    <name type="scientific">Sphingomonas donggukensis</name>
    <dbReference type="NCBI Taxonomy" id="2949093"/>
    <lineage>
        <taxon>Bacteria</taxon>
        <taxon>Pseudomonadati</taxon>
        <taxon>Pseudomonadota</taxon>
        <taxon>Alphaproteobacteria</taxon>
        <taxon>Sphingomonadales</taxon>
        <taxon>Sphingomonadaceae</taxon>
        <taxon>Sphingomonas</taxon>
    </lineage>
</organism>
<dbReference type="RefSeq" id="WP_250754582.1">
    <property type="nucleotide sequence ID" value="NZ_CP098401.1"/>
</dbReference>
<name>A0ABY4TWQ4_9SPHN</name>
<reference evidence="1" key="1">
    <citation type="submission" date="2022-05" db="EMBL/GenBank/DDBJ databases">
        <title>Sphingomonas sp. strain RMG20 Genome sequencing and assembly.</title>
        <authorList>
            <person name="Kim I."/>
        </authorList>
    </citation>
    <scope>NUCLEOTIDE SEQUENCE</scope>
    <source>
        <strain evidence="1">RMG20</strain>
    </source>
</reference>
<dbReference type="Proteomes" id="UP001055580">
    <property type="component" value="Chromosome"/>
</dbReference>
<evidence type="ECO:0000313" key="1">
    <source>
        <dbReference type="EMBL" id="URW76845.1"/>
    </source>
</evidence>